<dbReference type="EMBL" id="ML739212">
    <property type="protein sequence ID" value="KAE8350655.1"/>
    <property type="molecule type" value="Genomic_DNA"/>
</dbReference>
<feature type="signal peptide" evidence="1">
    <location>
        <begin position="1"/>
        <end position="21"/>
    </location>
</feature>
<evidence type="ECO:0000313" key="2">
    <source>
        <dbReference type="EMBL" id="KAE8350655.1"/>
    </source>
</evidence>
<keyword evidence="1" id="KW-0732">Signal</keyword>
<feature type="chain" id="PRO_5024794775" description="Secreted protein" evidence="1">
    <location>
        <begin position="22"/>
        <end position="118"/>
    </location>
</feature>
<proteinExistence type="predicted"/>
<accession>A0A5N6YYZ9</accession>
<sequence>MLHTIPYCSTVPVLLVLVSTASRSTNEDAAIGIGRWAIALGNLEPPTLSSSRLAYLLALVRAASGHGLFPGTLSAQLVSLIGGFGTSGPRAATYLPDWFEIRLHPISVGKSMTMQDVV</sequence>
<organism evidence="2 3">
    <name type="scientific">Aspergillus coremiiformis</name>
    <dbReference type="NCBI Taxonomy" id="138285"/>
    <lineage>
        <taxon>Eukaryota</taxon>
        <taxon>Fungi</taxon>
        <taxon>Dikarya</taxon>
        <taxon>Ascomycota</taxon>
        <taxon>Pezizomycotina</taxon>
        <taxon>Eurotiomycetes</taxon>
        <taxon>Eurotiomycetidae</taxon>
        <taxon>Eurotiales</taxon>
        <taxon>Aspergillaceae</taxon>
        <taxon>Aspergillus</taxon>
        <taxon>Aspergillus subgen. Circumdati</taxon>
    </lineage>
</organism>
<reference evidence="3" key="1">
    <citation type="submission" date="2019-04" db="EMBL/GenBank/DDBJ databases">
        <title>Friends and foes A comparative genomics studyof 23 Aspergillus species from section Flavi.</title>
        <authorList>
            <consortium name="DOE Joint Genome Institute"/>
            <person name="Kjaerbolling I."/>
            <person name="Vesth T."/>
            <person name="Frisvad J.C."/>
            <person name="Nybo J.L."/>
            <person name="Theobald S."/>
            <person name="Kildgaard S."/>
            <person name="Isbrandt T."/>
            <person name="Kuo A."/>
            <person name="Sato A."/>
            <person name="Lyhne E.K."/>
            <person name="Kogle M.E."/>
            <person name="Wiebenga A."/>
            <person name="Kun R.S."/>
            <person name="Lubbers R.J."/>
            <person name="Makela M.R."/>
            <person name="Barry K."/>
            <person name="Chovatia M."/>
            <person name="Clum A."/>
            <person name="Daum C."/>
            <person name="Haridas S."/>
            <person name="He G."/>
            <person name="LaButti K."/>
            <person name="Lipzen A."/>
            <person name="Mondo S."/>
            <person name="Riley R."/>
            <person name="Salamov A."/>
            <person name="Simmons B.A."/>
            <person name="Magnuson J.K."/>
            <person name="Henrissat B."/>
            <person name="Mortensen U.H."/>
            <person name="Larsen T.O."/>
            <person name="Devries R.P."/>
            <person name="Grigoriev I.V."/>
            <person name="Machida M."/>
            <person name="Baker S.E."/>
            <person name="Andersen M.R."/>
        </authorList>
    </citation>
    <scope>NUCLEOTIDE SEQUENCE [LARGE SCALE GENOMIC DNA]</scope>
    <source>
        <strain evidence="3">CBS 553.77</strain>
    </source>
</reference>
<dbReference type="Proteomes" id="UP000327118">
    <property type="component" value="Unassembled WGS sequence"/>
</dbReference>
<dbReference type="AlphaFoldDB" id="A0A5N6YYZ9"/>
<name>A0A5N6YYZ9_9EURO</name>
<gene>
    <name evidence="2" type="ORF">BDV28DRAFT_35105</name>
</gene>
<protein>
    <recommendedName>
        <fullName evidence="4">Secreted protein</fullName>
    </recommendedName>
</protein>
<evidence type="ECO:0008006" key="4">
    <source>
        <dbReference type="Google" id="ProtNLM"/>
    </source>
</evidence>
<evidence type="ECO:0000313" key="3">
    <source>
        <dbReference type="Proteomes" id="UP000327118"/>
    </source>
</evidence>
<keyword evidence="3" id="KW-1185">Reference proteome</keyword>
<evidence type="ECO:0000256" key="1">
    <source>
        <dbReference type="SAM" id="SignalP"/>
    </source>
</evidence>